<dbReference type="VEuPathDB" id="VectorBase:AMIN008042"/>
<protein>
    <submittedName>
        <fullName evidence="1">Uncharacterized protein</fullName>
    </submittedName>
</protein>
<name>A0A182WCF7_9DIPT</name>
<sequence>MASRKYRRGCRGGRRFGQCLATVDNGQMGTISVQLPLKLSVSMLAFVLADSGSCNFSCIRIRVYSSRV</sequence>
<accession>A0A182WCF7</accession>
<dbReference type="EnsemblMetazoa" id="AMIN008042-RA">
    <property type="protein sequence ID" value="AMIN008042-PA"/>
    <property type="gene ID" value="AMIN008042"/>
</dbReference>
<evidence type="ECO:0000313" key="1">
    <source>
        <dbReference type="EnsemblMetazoa" id="AMIN008042-PA"/>
    </source>
</evidence>
<proteinExistence type="predicted"/>
<dbReference type="AlphaFoldDB" id="A0A182WCF7"/>
<dbReference type="Proteomes" id="UP000075920">
    <property type="component" value="Unassembled WGS sequence"/>
</dbReference>
<evidence type="ECO:0000313" key="2">
    <source>
        <dbReference type="Proteomes" id="UP000075920"/>
    </source>
</evidence>
<organism evidence="1 2">
    <name type="scientific">Anopheles minimus</name>
    <dbReference type="NCBI Taxonomy" id="112268"/>
    <lineage>
        <taxon>Eukaryota</taxon>
        <taxon>Metazoa</taxon>
        <taxon>Ecdysozoa</taxon>
        <taxon>Arthropoda</taxon>
        <taxon>Hexapoda</taxon>
        <taxon>Insecta</taxon>
        <taxon>Pterygota</taxon>
        <taxon>Neoptera</taxon>
        <taxon>Endopterygota</taxon>
        <taxon>Diptera</taxon>
        <taxon>Nematocera</taxon>
        <taxon>Culicoidea</taxon>
        <taxon>Culicidae</taxon>
        <taxon>Anophelinae</taxon>
        <taxon>Anopheles</taxon>
    </lineage>
</organism>
<reference evidence="2" key="1">
    <citation type="submission" date="2013-03" db="EMBL/GenBank/DDBJ databases">
        <title>The Genome Sequence of Anopheles minimus MINIMUS1.</title>
        <authorList>
            <consortium name="The Broad Institute Genomics Platform"/>
            <person name="Neafsey D.E."/>
            <person name="Walton C."/>
            <person name="Walker B."/>
            <person name="Young S.K."/>
            <person name="Zeng Q."/>
            <person name="Gargeya S."/>
            <person name="Fitzgerald M."/>
            <person name="Haas B."/>
            <person name="Abouelleil A."/>
            <person name="Allen A.W."/>
            <person name="Alvarado L."/>
            <person name="Arachchi H.M."/>
            <person name="Berlin A.M."/>
            <person name="Chapman S.B."/>
            <person name="Gainer-Dewar J."/>
            <person name="Goldberg J."/>
            <person name="Griggs A."/>
            <person name="Gujja S."/>
            <person name="Hansen M."/>
            <person name="Howarth C."/>
            <person name="Imamovic A."/>
            <person name="Ireland A."/>
            <person name="Larimer J."/>
            <person name="McCowan C."/>
            <person name="Murphy C."/>
            <person name="Pearson M."/>
            <person name="Poon T.W."/>
            <person name="Priest M."/>
            <person name="Roberts A."/>
            <person name="Saif S."/>
            <person name="Shea T."/>
            <person name="Sisk P."/>
            <person name="Sykes S."/>
            <person name="Wortman J."/>
            <person name="Nusbaum C."/>
            <person name="Birren B."/>
        </authorList>
    </citation>
    <scope>NUCLEOTIDE SEQUENCE [LARGE SCALE GENOMIC DNA]</scope>
    <source>
        <strain evidence="2">MINIMUS1</strain>
    </source>
</reference>
<keyword evidence="2" id="KW-1185">Reference proteome</keyword>
<reference evidence="1" key="2">
    <citation type="submission" date="2020-05" db="UniProtKB">
        <authorList>
            <consortium name="EnsemblMetazoa"/>
        </authorList>
    </citation>
    <scope>IDENTIFICATION</scope>
    <source>
        <strain evidence="1">MINIMUS1</strain>
    </source>
</reference>